<proteinExistence type="predicted"/>
<reference evidence="1 2" key="1">
    <citation type="journal article" date="2022" name="IScience">
        <title>An ultrasensitive nanofiber-based assay for enzymatic hydrolysis and deep-sea microbial degradation of cellulose.</title>
        <authorList>
            <person name="Tsudome M."/>
            <person name="Tachioka M."/>
            <person name="Miyazaki M."/>
            <person name="Uchimura K."/>
            <person name="Tsuda M."/>
            <person name="Takaki Y."/>
            <person name="Deguchi S."/>
        </authorList>
    </citation>
    <scope>NUCLEOTIDE SEQUENCE [LARGE SCALE GENOMIC DNA]</scope>
    <source>
        <strain evidence="1 2">GE09</strain>
    </source>
</reference>
<dbReference type="Gene3D" id="3.50.50.60">
    <property type="entry name" value="FAD/NAD(P)-binding domain"/>
    <property type="match status" value="2"/>
</dbReference>
<accession>A0AAN2BIX1</accession>
<sequence>MIEKTKLPVYSVQIVGQGYAPLLAAITLKKRHPLKFHIEVLSSPLEDTQKLTSTGNYFREFHNWLDINEHKFLRATKADLQHAINIKSDGDIGYFSESPTGLMIENTRFQHLFNYAAAQEDQYHDYNLGIKVHKNGRFTPPSNNKKSLFNQLTYGYIFQDQAYYHFLLSEAQALDIKITPSPTAPSLSADLTIFTDVPRADKKKYYQPLLKGLSSETHYEKGPHHGSTIHLKPELRHDLKHNGINENTVYSAQANQSSFGYHEKSFHGKTLLLGSAYADLPGLIIDPVFSLQSQLMSFCKLSRLTTSAAQAQIFNRNTQREIQSLAEIDEAVMYAANLGNINYTPETLHRIKLFSASGSITQIDGGYMTECTWLSLLYAILGRPKSFPAPAEALSRNDMRQRLAKVKKTISEAANKPPLYTNFLHSTQKDN</sequence>
<evidence type="ECO:0000313" key="2">
    <source>
        <dbReference type="Proteomes" id="UP001320119"/>
    </source>
</evidence>
<protein>
    <recommendedName>
        <fullName evidence="3">Tryptophan halogenase</fullName>
    </recommendedName>
</protein>
<dbReference type="GO" id="GO:0004497">
    <property type="term" value="F:monooxygenase activity"/>
    <property type="evidence" value="ECO:0007669"/>
    <property type="project" value="InterPro"/>
</dbReference>
<dbReference type="InterPro" id="IPR036188">
    <property type="entry name" value="FAD/NAD-bd_sf"/>
</dbReference>
<evidence type="ECO:0000313" key="1">
    <source>
        <dbReference type="EMBL" id="BCD96316.1"/>
    </source>
</evidence>
<dbReference type="RefSeq" id="WP_236985817.1">
    <property type="nucleotide sequence ID" value="NZ_AP023086.1"/>
</dbReference>
<keyword evidence="2" id="KW-1185">Reference proteome</keyword>
<organism evidence="1 2">
    <name type="scientific">Marinagarivorans cellulosilyticus</name>
    <dbReference type="NCBI Taxonomy" id="2721545"/>
    <lineage>
        <taxon>Bacteria</taxon>
        <taxon>Pseudomonadati</taxon>
        <taxon>Pseudomonadota</taxon>
        <taxon>Gammaproteobacteria</taxon>
        <taxon>Cellvibrionales</taxon>
        <taxon>Cellvibrionaceae</taxon>
        <taxon>Marinagarivorans</taxon>
    </lineage>
</organism>
<dbReference type="Pfam" id="PF04820">
    <property type="entry name" value="Trp_halogenase"/>
    <property type="match status" value="1"/>
</dbReference>
<dbReference type="EMBL" id="AP023086">
    <property type="protein sequence ID" value="BCD96316.1"/>
    <property type="molecule type" value="Genomic_DNA"/>
</dbReference>
<dbReference type="InterPro" id="IPR006905">
    <property type="entry name" value="Flavin_halogenase"/>
</dbReference>
<gene>
    <name evidence="1" type="ORF">MARGE09_P0516</name>
</gene>
<dbReference type="KEGG" id="marq:MARGE09_P0516"/>
<dbReference type="Proteomes" id="UP001320119">
    <property type="component" value="Chromosome"/>
</dbReference>
<name>A0AAN2BIX1_9GAMM</name>
<evidence type="ECO:0008006" key="3">
    <source>
        <dbReference type="Google" id="ProtNLM"/>
    </source>
</evidence>
<dbReference type="AlphaFoldDB" id="A0AAN2BIX1"/>